<feature type="domain" description="Resolvase/invertase-type recombinase catalytic" evidence="7">
    <location>
        <begin position="2"/>
        <end position="138"/>
    </location>
</feature>
<dbReference type="InterPro" id="IPR050639">
    <property type="entry name" value="SSR_resolvase"/>
</dbReference>
<evidence type="ECO:0000256" key="5">
    <source>
        <dbReference type="PIRSR" id="PIRSR606118-50"/>
    </source>
</evidence>
<protein>
    <submittedName>
        <fullName evidence="9">Resolvase</fullName>
    </submittedName>
</protein>
<dbReference type="InterPro" id="IPR006118">
    <property type="entry name" value="Recombinase_CS"/>
</dbReference>
<dbReference type="PANTHER" id="PTHR30461">
    <property type="entry name" value="DNA-INVERTASE FROM LAMBDOID PROPHAGE"/>
    <property type="match status" value="1"/>
</dbReference>
<keyword evidence="2" id="KW-0229">DNA integration</keyword>
<dbReference type="Gene3D" id="3.40.50.1390">
    <property type="entry name" value="Resolvase, N-terminal catalytic domain"/>
    <property type="match status" value="1"/>
</dbReference>
<evidence type="ECO:0000256" key="3">
    <source>
        <dbReference type="ARBA" id="ARBA00023125"/>
    </source>
</evidence>
<comment type="similarity">
    <text evidence="1">Belongs to the site-specific recombinase resolvase family.</text>
</comment>
<name>A0A9W6ERW1_9LACO</name>
<keyword evidence="10" id="KW-1185">Reference proteome</keyword>
<dbReference type="CDD" id="cd03768">
    <property type="entry name" value="SR_ResInv"/>
    <property type="match status" value="1"/>
</dbReference>
<reference evidence="9" key="1">
    <citation type="submission" date="2022-07" db="EMBL/GenBank/DDBJ databases">
        <authorList>
            <person name="Kouya T."/>
            <person name="Ishiyama Y."/>
        </authorList>
    </citation>
    <scope>NUCLEOTIDE SEQUENCE</scope>
    <source>
        <strain evidence="9">WR16-4</strain>
    </source>
</reference>
<dbReference type="PROSITE" id="PS51736">
    <property type="entry name" value="RECOMBINASES_3"/>
    <property type="match status" value="1"/>
</dbReference>
<comment type="caution">
    <text evidence="9">The sequence shown here is derived from an EMBL/GenBank/DDBJ whole genome shotgun (WGS) entry which is preliminary data.</text>
</comment>
<evidence type="ECO:0000313" key="9">
    <source>
        <dbReference type="EMBL" id="GLB46027.1"/>
    </source>
</evidence>
<dbReference type="EMBL" id="BRPL01000001">
    <property type="protein sequence ID" value="GLB46024.1"/>
    <property type="molecule type" value="Genomic_DNA"/>
</dbReference>
<dbReference type="GO" id="GO:0003677">
    <property type="term" value="F:DNA binding"/>
    <property type="evidence" value="ECO:0007669"/>
    <property type="project" value="UniProtKB-KW"/>
</dbReference>
<dbReference type="InterPro" id="IPR036162">
    <property type="entry name" value="Resolvase-like_N_sf"/>
</dbReference>
<reference evidence="9" key="2">
    <citation type="journal article" date="2023" name="PLoS ONE">
        <title>Philodulcilactobacillus myokoensis gen. nov., sp. nov., a fructophilic, acidophilic, and agar-phobic lactic acid bacterium isolated from fermented vegetable extracts.</title>
        <authorList>
            <person name="Kouya T."/>
            <person name="Ishiyama Y."/>
            <person name="Ohashi S."/>
            <person name="Kumakubo R."/>
            <person name="Yamazaki T."/>
            <person name="Otaki T."/>
        </authorList>
    </citation>
    <scope>NUCLEOTIDE SEQUENCE</scope>
    <source>
        <strain evidence="9">WR16-4</strain>
    </source>
</reference>
<dbReference type="RefSeq" id="WP_286135488.1">
    <property type="nucleotide sequence ID" value="NZ_BRPL01000001.1"/>
</dbReference>
<dbReference type="InterPro" id="IPR006119">
    <property type="entry name" value="Resolv_N"/>
</dbReference>
<dbReference type="GO" id="GO:0000150">
    <property type="term" value="F:DNA strand exchange activity"/>
    <property type="evidence" value="ECO:0007669"/>
    <property type="project" value="InterPro"/>
</dbReference>
<proteinExistence type="inferred from homology"/>
<evidence type="ECO:0000256" key="6">
    <source>
        <dbReference type="PROSITE-ProRule" id="PRU10137"/>
    </source>
</evidence>
<dbReference type="SUPFAM" id="SSF53041">
    <property type="entry name" value="Resolvase-like"/>
    <property type="match status" value="1"/>
</dbReference>
<evidence type="ECO:0000313" key="10">
    <source>
        <dbReference type="Proteomes" id="UP001144204"/>
    </source>
</evidence>
<feature type="active site" description="O-(5'-phospho-DNA)-serine intermediate" evidence="5 6">
    <location>
        <position position="10"/>
    </location>
</feature>
<evidence type="ECO:0000256" key="4">
    <source>
        <dbReference type="ARBA" id="ARBA00023172"/>
    </source>
</evidence>
<dbReference type="PROSITE" id="PS00397">
    <property type="entry name" value="RECOMBINASES_1"/>
    <property type="match status" value="1"/>
</dbReference>
<accession>A0A9W6ERW1</accession>
<organism evidence="9 10">
    <name type="scientific">Philodulcilactobacillus myokoensis</name>
    <dbReference type="NCBI Taxonomy" id="2929573"/>
    <lineage>
        <taxon>Bacteria</taxon>
        <taxon>Bacillati</taxon>
        <taxon>Bacillota</taxon>
        <taxon>Bacilli</taxon>
        <taxon>Lactobacillales</taxon>
        <taxon>Lactobacillaceae</taxon>
        <taxon>Philodulcilactobacillus</taxon>
    </lineage>
</organism>
<keyword evidence="4" id="KW-0233">DNA recombination</keyword>
<dbReference type="Proteomes" id="UP001144204">
    <property type="component" value="Unassembled WGS sequence"/>
</dbReference>
<evidence type="ECO:0000259" key="7">
    <source>
        <dbReference type="PROSITE" id="PS51736"/>
    </source>
</evidence>
<dbReference type="AlphaFoldDB" id="A0A9W6ERW1"/>
<sequence>MALYGYARVSTAGQKLKDQISMLRKNGVRPKNIYHEKFTGTRLDRPEFQKLLKVLHDNDILVVAKLDRLARNTREALNVIHDLKQKGVIIKVIQPRMTVSNDIGGKIMYNTLLMVADIERDMIVERTQAGKRYAKAHDPNYREGRMKRTDINNPKYKHYYAIYRESLKKSAKKTADEFGISARNVQLNKAQFRKHFKEIEDKKENPNQTTIDDFIK</sequence>
<evidence type="ECO:0000256" key="1">
    <source>
        <dbReference type="ARBA" id="ARBA00009913"/>
    </source>
</evidence>
<evidence type="ECO:0000313" key="8">
    <source>
        <dbReference type="EMBL" id="GLB46024.1"/>
    </source>
</evidence>
<evidence type="ECO:0000256" key="2">
    <source>
        <dbReference type="ARBA" id="ARBA00022908"/>
    </source>
</evidence>
<keyword evidence="3" id="KW-0238">DNA-binding</keyword>
<dbReference type="GO" id="GO:0015074">
    <property type="term" value="P:DNA integration"/>
    <property type="evidence" value="ECO:0007669"/>
    <property type="project" value="UniProtKB-KW"/>
</dbReference>
<dbReference type="SMART" id="SM00857">
    <property type="entry name" value="Resolvase"/>
    <property type="match status" value="1"/>
</dbReference>
<dbReference type="Pfam" id="PF00239">
    <property type="entry name" value="Resolvase"/>
    <property type="match status" value="1"/>
</dbReference>
<dbReference type="PANTHER" id="PTHR30461:SF26">
    <property type="entry name" value="RESOLVASE HOMOLOG YNEB"/>
    <property type="match status" value="1"/>
</dbReference>
<dbReference type="EMBL" id="BRPL01000001">
    <property type="protein sequence ID" value="GLB46027.1"/>
    <property type="molecule type" value="Genomic_DNA"/>
</dbReference>
<gene>
    <name evidence="8" type="ORF">WR164_00030</name>
    <name evidence="9" type="ORF">WR164_00060</name>
</gene>